<dbReference type="AlphaFoldDB" id="A0A9D9J2K8"/>
<dbReference type="InterPro" id="IPR023997">
    <property type="entry name" value="TonB-dep_OMP_SusC/RagA_CS"/>
</dbReference>
<keyword evidence="4 7" id="KW-0812">Transmembrane</keyword>
<evidence type="ECO:0000256" key="4">
    <source>
        <dbReference type="ARBA" id="ARBA00022692"/>
    </source>
</evidence>
<evidence type="ECO:0000256" key="2">
    <source>
        <dbReference type="ARBA" id="ARBA00022448"/>
    </source>
</evidence>
<dbReference type="SUPFAM" id="SSF49464">
    <property type="entry name" value="Carboxypeptidase regulatory domain-like"/>
    <property type="match status" value="1"/>
</dbReference>
<keyword evidence="9" id="KW-0675">Receptor</keyword>
<comment type="subcellular location">
    <subcellularLocation>
        <location evidence="1 7">Cell outer membrane</location>
        <topology evidence="1 7">Multi-pass membrane protein</topology>
    </subcellularLocation>
</comment>
<evidence type="ECO:0000256" key="3">
    <source>
        <dbReference type="ARBA" id="ARBA00022452"/>
    </source>
</evidence>
<keyword evidence="2 7" id="KW-0813">Transport</keyword>
<dbReference type="InterPro" id="IPR008969">
    <property type="entry name" value="CarboxyPept-like_regulatory"/>
</dbReference>
<dbReference type="NCBIfam" id="TIGR04056">
    <property type="entry name" value="OMP_RagA_SusC"/>
    <property type="match status" value="1"/>
</dbReference>
<dbReference type="Proteomes" id="UP000823750">
    <property type="component" value="Unassembled WGS sequence"/>
</dbReference>
<protein>
    <submittedName>
        <fullName evidence="9">TonB-dependent receptor</fullName>
    </submittedName>
</protein>
<reference evidence="9" key="2">
    <citation type="journal article" date="2021" name="PeerJ">
        <title>Extensive microbial diversity within the chicken gut microbiome revealed by metagenomics and culture.</title>
        <authorList>
            <person name="Gilroy R."/>
            <person name="Ravi A."/>
            <person name="Getino M."/>
            <person name="Pursley I."/>
            <person name="Horton D.L."/>
            <person name="Alikhan N.F."/>
            <person name="Baker D."/>
            <person name="Gharbi K."/>
            <person name="Hall N."/>
            <person name="Watson M."/>
            <person name="Adriaenssens E.M."/>
            <person name="Foster-Nyarko E."/>
            <person name="Jarju S."/>
            <person name="Secka A."/>
            <person name="Antonio M."/>
            <person name="Oren A."/>
            <person name="Chaudhuri R.R."/>
            <person name="La Ragione R."/>
            <person name="Hildebrand F."/>
            <person name="Pallen M.J."/>
        </authorList>
    </citation>
    <scope>NUCLEOTIDE SEQUENCE</scope>
    <source>
        <strain evidence="9">B2-16538</strain>
    </source>
</reference>
<evidence type="ECO:0000256" key="6">
    <source>
        <dbReference type="ARBA" id="ARBA00023237"/>
    </source>
</evidence>
<organism evidence="9 10">
    <name type="scientific">Candidatus Cryptobacteroides excrementavium</name>
    <dbReference type="NCBI Taxonomy" id="2840759"/>
    <lineage>
        <taxon>Bacteria</taxon>
        <taxon>Pseudomonadati</taxon>
        <taxon>Bacteroidota</taxon>
        <taxon>Bacteroidia</taxon>
        <taxon>Bacteroidales</taxon>
        <taxon>Candidatus Cryptobacteroides</taxon>
    </lineage>
</organism>
<dbReference type="InterPro" id="IPR039426">
    <property type="entry name" value="TonB-dep_rcpt-like"/>
</dbReference>
<evidence type="ECO:0000256" key="1">
    <source>
        <dbReference type="ARBA" id="ARBA00004571"/>
    </source>
</evidence>
<dbReference type="InterPro" id="IPR037066">
    <property type="entry name" value="Plug_dom_sf"/>
</dbReference>
<keyword evidence="6 7" id="KW-0998">Cell outer membrane</keyword>
<dbReference type="PROSITE" id="PS52016">
    <property type="entry name" value="TONB_DEPENDENT_REC_3"/>
    <property type="match status" value="1"/>
</dbReference>
<dbReference type="Gene3D" id="2.40.170.20">
    <property type="entry name" value="TonB-dependent receptor, beta-barrel domain"/>
    <property type="match status" value="1"/>
</dbReference>
<evidence type="ECO:0000256" key="5">
    <source>
        <dbReference type="ARBA" id="ARBA00023136"/>
    </source>
</evidence>
<keyword evidence="3 7" id="KW-1134">Transmembrane beta strand</keyword>
<evidence type="ECO:0000259" key="8">
    <source>
        <dbReference type="Pfam" id="PF07715"/>
    </source>
</evidence>
<dbReference type="InterPro" id="IPR023996">
    <property type="entry name" value="TonB-dep_OMP_SusC/RagA"/>
</dbReference>
<dbReference type="Pfam" id="PF07715">
    <property type="entry name" value="Plug"/>
    <property type="match status" value="1"/>
</dbReference>
<dbReference type="NCBIfam" id="TIGR04057">
    <property type="entry name" value="SusC_RagA_signa"/>
    <property type="match status" value="1"/>
</dbReference>
<comment type="caution">
    <text evidence="9">The sequence shown here is derived from an EMBL/GenBank/DDBJ whole genome shotgun (WGS) entry which is preliminary data.</text>
</comment>
<keyword evidence="5 7" id="KW-0472">Membrane</keyword>
<dbReference type="Pfam" id="PF13715">
    <property type="entry name" value="CarbopepD_reg_2"/>
    <property type="match status" value="1"/>
</dbReference>
<sequence>MLVLLTSAAALAQDVTVTGKVVDSSTGEPVPFASIQLKGTLTGGSTDADGNYSILVHDDAVLIFSSIGYQTQEVEVAGRAAINVNLAPDSEMLDETIVVAFGTTTKEAFTGSATVLKTDDLIKTQSSNVSDALVGKVAGVQFAAASGRPGADQTMYIRGYGSINAEKDPLWIVDGVPYEGDINNINTADIESISVLKDAASNALYGARGANGVIMVTTKRAKAGRATVTFDAKWGVNNKALQSYDIIDNAGEFYEMAYMSLYNNYTIKNGMSPSDAYAAANALLISTNAGGVGYNVYTVPEGQTLIGSNGRLNPNATLGRKVQYQGQEYLLYPDNWMDEIYKSSFRQEYNVSVAGATDRANFYASLGYLDNNGIIAGSANDRLTARLRADYQAKKWLKVGANMSYTHFVWENGNDISSEGASDGGNAFASSYMMAPIYPVYIRDGNGNIMKDEYGFKMYDFGDGRNGGALRTNGGTSNDLQDIQLNKYISEGNAFSASGFADFTLYKGLKLTVNGNVTIDETRHTTMLNPYYGQFAESGGVVSKEHGRQIAYNLQQLLSYTRTFNEVHNMNILLGHEMFNNKEYGLYATRSGMFSYDNLELSGAVVDNSSSGSSISEYNNEGYFFRGQYDYDNRIYFSASYRRDASSKFHPDHRWGNFWSVGGAWILSDENWFNASWVDMLKIKASYGSQGNDNIPDYLYTDYYAISNDGSGGITTVFERKGNPEITWETNSNLNVGAEFGFWKNRLSGSVEFFNRKTSDMLFSLPVPSEAGYNYYYTNIGDMANRGVEIALNADLIRTRDLVWSFSLNMTHYRNKLLSLPDDYKTNTTSDGKMTGLIDGNYFRSEGSSFFTFYLPTYAGVDEATGESMWYVYQENPESGKLERTTTKSYSAANANGREVQGDATPDLYGGFGTSLSWKGLDFSVNCTYQIGGQVYDSGYAFFMGSPTGTSTGFTYHRDLWNSWTQTNTKTDIPRFAYGDTDSAKPSDRFLIDASYLNIQNITIGYTLPQRITKKFLVESLRVYATCDNVWYWSRRQGLDPRQSISGTTNPFYYAPVRTISGGITLTF</sequence>
<dbReference type="GO" id="GO:0009279">
    <property type="term" value="C:cell outer membrane"/>
    <property type="evidence" value="ECO:0007669"/>
    <property type="project" value="UniProtKB-SubCell"/>
</dbReference>
<dbReference type="EMBL" id="JADILX010000001">
    <property type="protein sequence ID" value="MBO8484797.1"/>
    <property type="molecule type" value="Genomic_DNA"/>
</dbReference>
<reference evidence="9" key="1">
    <citation type="submission" date="2020-10" db="EMBL/GenBank/DDBJ databases">
        <authorList>
            <person name="Gilroy R."/>
        </authorList>
    </citation>
    <scope>NUCLEOTIDE SEQUENCE</scope>
    <source>
        <strain evidence="9">B2-16538</strain>
    </source>
</reference>
<proteinExistence type="inferred from homology"/>
<name>A0A9D9J2K8_9BACT</name>
<dbReference type="SUPFAM" id="SSF56935">
    <property type="entry name" value="Porins"/>
    <property type="match status" value="1"/>
</dbReference>
<accession>A0A9D9J2K8</accession>
<comment type="similarity">
    <text evidence="7">Belongs to the TonB-dependent receptor family.</text>
</comment>
<dbReference type="InterPro" id="IPR012910">
    <property type="entry name" value="Plug_dom"/>
</dbReference>
<dbReference type="InterPro" id="IPR036942">
    <property type="entry name" value="Beta-barrel_TonB_sf"/>
</dbReference>
<evidence type="ECO:0000313" key="9">
    <source>
        <dbReference type="EMBL" id="MBO8484797.1"/>
    </source>
</evidence>
<dbReference type="Gene3D" id="2.170.130.10">
    <property type="entry name" value="TonB-dependent receptor, plug domain"/>
    <property type="match status" value="1"/>
</dbReference>
<feature type="domain" description="TonB-dependent receptor plug" evidence="8">
    <location>
        <begin position="107"/>
        <end position="213"/>
    </location>
</feature>
<dbReference type="Gene3D" id="2.60.40.1120">
    <property type="entry name" value="Carboxypeptidase-like, regulatory domain"/>
    <property type="match status" value="1"/>
</dbReference>
<evidence type="ECO:0000313" key="10">
    <source>
        <dbReference type="Proteomes" id="UP000823750"/>
    </source>
</evidence>
<gene>
    <name evidence="9" type="ORF">IAB78_00025</name>
</gene>
<evidence type="ECO:0000256" key="7">
    <source>
        <dbReference type="PROSITE-ProRule" id="PRU01360"/>
    </source>
</evidence>
<dbReference type="FunFam" id="2.170.130.10:FF:000003">
    <property type="entry name" value="SusC/RagA family TonB-linked outer membrane protein"/>
    <property type="match status" value="1"/>
</dbReference>